<keyword evidence="3" id="KW-1185">Reference proteome</keyword>
<accession>A0ABP0TZS2</accession>
<evidence type="ECO:0000256" key="1">
    <source>
        <dbReference type="SAM" id="MobiDB-lite"/>
    </source>
</evidence>
<feature type="compositionally biased region" description="Basic and acidic residues" evidence="1">
    <location>
        <begin position="20"/>
        <end position="30"/>
    </location>
</feature>
<evidence type="ECO:0000313" key="3">
    <source>
        <dbReference type="Proteomes" id="UP001497512"/>
    </source>
</evidence>
<dbReference type="EMBL" id="OZ019909">
    <property type="protein sequence ID" value="CAK9208879.1"/>
    <property type="molecule type" value="Genomic_DNA"/>
</dbReference>
<feature type="region of interest" description="Disordered" evidence="1">
    <location>
        <begin position="1"/>
        <end position="42"/>
    </location>
</feature>
<organism evidence="2 3">
    <name type="scientific">Sphagnum troendelagicum</name>
    <dbReference type="NCBI Taxonomy" id="128251"/>
    <lineage>
        <taxon>Eukaryota</taxon>
        <taxon>Viridiplantae</taxon>
        <taxon>Streptophyta</taxon>
        <taxon>Embryophyta</taxon>
        <taxon>Bryophyta</taxon>
        <taxon>Sphagnophytina</taxon>
        <taxon>Sphagnopsida</taxon>
        <taxon>Sphagnales</taxon>
        <taxon>Sphagnaceae</taxon>
        <taxon>Sphagnum</taxon>
    </lineage>
</organism>
<evidence type="ECO:0000313" key="2">
    <source>
        <dbReference type="EMBL" id="CAK9208879.1"/>
    </source>
</evidence>
<name>A0ABP0TZS2_9BRYO</name>
<sequence length="82" mass="9424">MEQRGRRQQQQQRGCGLRTHQNDLRRKTEQAAEMDGGHMGNKGTHSRGVCVVYLLIWGTQRELHGKPEHGRNGTFIRVALFL</sequence>
<reference evidence="2" key="1">
    <citation type="submission" date="2024-02" db="EMBL/GenBank/DDBJ databases">
        <authorList>
            <consortium name="ELIXIR-Norway"/>
            <consortium name="Elixir Norway"/>
        </authorList>
    </citation>
    <scope>NUCLEOTIDE SEQUENCE</scope>
</reference>
<dbReference type="Proteomes" id="UP001497512">
    <property type="component" value="Chromosome 17"/>
</dbReference>
<gene>
    <name evidence="2" type="ORF">CSSPTR1EN2_LOCUS9404</name>
</gene>
<protein>
    <submittedName>
        <fullName evidence="2">Uncharacterized protein</fullName>
    </submittedName>
</protein>
<proteinExistence type="predicted"/>